<sequence>MGQTVTTPLSLTLDHWTEIRSRAHNLSMEIKKGPWRTFCASEWPTFDVGWPPEGTFDLTVIFEVKAIVFHDGPGSYLDQQPYITVWQDLVQNPPPWIKLCIPKRKPGSQALALHGPKVKPKDPPEKEPSPGPSALPKIYPEIEGPPEWPEPFPPPYLLPAPAPAHPQLPEPGPGAGGWNPKPERTESLRRWGS</sequence>
<reference evidence="4" key="1">
    <citation type="submission" date="2025-08" db="UniProtKB">
        <authorList>
            <consortium name="RefSeq"/>
        </authorList>
    </citation>
    <scope>IDENTIFICATION</scope>
</reference>
<gene>
    <name evidence="4" type="primary">LOC110303982</name>
</gene>
<organism evidence="3 4">
    <name type="scientific">Mus caroli</name>
    <name type="common">Ryukyu mouse</name>
    <name type="synonym">Ricefield mouse</name>
    <dbReference type="NCBI Taxonomy" id="10089"/>
    <lineage>
        <taxon>Eukaryota</taxon>
        <taxon>Metazoa</taxon>
        <taxon>Chordata</taxon>
        <taxon>Craniata</taxon>
        <taxon>Vertebrata</taxon>
        <taxon>Euteleostomi</taxon>
        <taxon>Mammalia</taxon>
        <taxon>Eutheria</taxon>
        <taxon>Euarchontoglires</taxon>
        <taxon>Glires</taxon>
        <taxon>Rodentia</taxon>
        <taxon>Myomorpha</taxon>
        <taxon>Muroidea</taxon>
        <taxon>Muridae</taxon>
        <taxon>Murinae</taxon>
        <taxon>Mus</taxon>
        <taxon>Mus</taxon>
    </lineage>
</organism>
<evidence type="ECO:0000259" key="2">
    <source>
        <dbReference type="Pfam" id="PF01140"/>
    </source>
</evidence>
<name>A0A6P5QJM8_MUSCR</name>
<dbReference type="KEGG" id="mcal:110303982"/>
<dbReference type="RefSeq" id="XP_021030893.1">
    <property type="nucleotide sequence ID" value="XM_021175234.1"/>
</dbReference>
<dbReference type="PANTHER" id="PTHR33166">
    <property type="entry name" value="GAG_P30 DOMAIN-CONTAINING PROTEIN"/>
    <property type="match status" value="1"/>
</dbReference>
<feature type="domain" description="Gamma-retroviral matrix protein" evidence="2">
    <location>
        <begin position="2"/>
        <end position="108"/>
    </location>
</feature>
<dbReference type="InterPro" id="IPR050462">
    <property type="entry name" value="Retroviral_Gag-Pol_poly"/>
</dbReference>
<proteinExistence type="predicted"/>
<evidence type="ECO:0000313" key="3">
    <source>
        <dbReference type="Proteomes" id="UP000515126"/>
    </source>
</evidence>
<dbReference type="InterPro" id="IPR000840">
    <property type="entry name" value="G_retro_matrix"/>
</dbReference>
<dbReference type="Pfam" id="PF01140">
    <property type="entry name" value="Gag_MA"/>
    <property type="match status" value="1"/>
</dbReference>
<dbReference type="Proteomes" id="UP000515126">
    <property type="component" value="Chromosome 10"/>
</dbReference>
<dbReference type="AlphaFoldDB" id="A0A6P5QJM8"/>
<accession>A0A6P5QJM8</accession>
<dbReference type="InterPro" id="IPR036946">
    <property type="entry name" value="G_retro_matrix_sf"/>
</dbReference>
<protein>
    <submittedName>
        <fullName evidence="4">MAGE-like protein 2</fullName>
    </submittedName>
</protein>
<dbReference type="GeneID" id="110303982"/>
<keyword evidence="3" id="KW-1185">Reference proteome</keyword>
<feature type="compositionally biased region" description="Basic and acidic residues" evidence="1">
    <location>
        <begin position="181"/>
        <end position="193"/>
    </location>
</feature>
<evidence type="ECO:0000313" key="4">
    <source>
        <dbReference type="RefSeq" id="XP_021030893.1"/>
    </source>
</evidence>
<feature type="compositionally biased region" description="Pro residues" evidence="1">
    <location>
        <begin position="146"/>
        <end position="172"/>
    </location>
</feature>
<feature type="compositionally biased region" description="Basic and acidic residues" evidence="1">
    <location>
        <begin position="119"/>
        <end position="128"/>
    </location>
</feature>
<dbReference type="SUPFAM" id="SSF47836">
    <property type="entry name" value="Retroviral matrix proteins"/>
    <property type="match status" value="1"/>
</dbReference>
<feature type="region of interest" description="Disordered" evidence="1">
    <location>
        <begin position="110"/>
        <end position="193"/>
    </location>
</feature>
<dbReference type="Gene3D" id="1.10.150.180">
    <property type="entry name" value="Gamma-retroviral matrix domain"/>
    <property type="match status" value="1"/>
</dbReference>
<dbReference type="InterPro" id="IPR010999">
    <property type="entry name" value="Retrovr_matrix"/>
</dbReference>
<evidence type="ECO:0000256" key="1">
    <source>
        <dbReference type="SAM" id="MobiDB-lite"/>
    </source>
</evidence>